<dbReference type="GO" id="GO:0044027">
    <property type="term" value="P:negative regulation of gene expression via chromosomal CpG island methylation"/>
    <property type="evidence" value="ECO:0007669"/>
    <property type="project" value="TreeGrafter"/>
</dbReference>
<keyword evidence="5" id="KW-1185">Reference proteome</keyword>
<dbReference type="SMART" id="SM00466">
    <property type="entry name" value="SRA"/>
    <property type="match status" value="1"/>
</dbReference>
<dbReference type="GO" id="GO:0016567">
    <property type="term" value="P:protein ubiquitination"/>
    <property type="evidence" value="ECO:0007669"/>
    <property type="project" value="TreeGrafter"/>
</dbReference>
<dbReference type="InterPro" id="IPR045134">
    <property type="entry name" value="UHRF1/2-like"/>
</dbReference>
<feature type="domain" description="YDG" evidence="3">
    <location>
        <begin position="28"/>
        <end position="174"/>
    </location>
</feature>
<dbReference type="Proteomes" id="UP000001194">
    <property type="component" value="Unassembled WGS sequence"/>
</dbReference>
<accession>B0DHE9</accession>
<dbReference type="GO" id="GO:0005634">
    <property type="term" value="C:nucleus"/>
    <property type="evidence" value="ECO:0007669"/>
    <property type="project" value="UniProtKB-SubCell"/>
</dbReference>
<dbReference type="PROSITE" id="PS51015">
    <property type="entry name" value="YDG"/>
    <property type="match status" value="1"/>
</dbReference>
<dbReference type="AlphaFoldDB" id="B0DHE9"/>
<dbReference type="PANTHER" id="PTHR14140">
    <property type="entry name" value="E3 UBIQUITIN-PROTEIN LIGASE UHRF-RELATED"/>
    <property type="match status" value="1"/>
</dbReference>
<dbReference type="PANTHER" id="PTHR14140:SF27">
    <property type="entry name" value="OS04G0289800 PROTEIN"/>
    <property type="match status" value="1"/>
</dbReference>
<dbReference type="InParanoid" id="B0DHE9"/>
<evidence type="ECO:0000256" key="2">
    <source>
        <dbReference type="PROSITE-ProRule" id="PRU00358"/>
    </source>
</evidence>
<dbReference type="InterPro" id="IPR015947">
    <property type="entry name" value="PUA-like_sf"/>
</dbReference>
<evidence type="ECO:0000313" key="4">
    <source>
        <dbReference type="EMBL" id="EDR06095.1"/>
    </source>
</evidence>
<keyword evidence="1 2" id="KW-0539">Nucleus</keyword>
<dbReference type="GO" id="GO:0061630">
    <property type="term" value="F:ubiquitin protein ligase activity"/>
    <property type="evidence" value="ECO:0007669"/>
    <property type="project" value="TreeGrafter"/>
</dbReference>
<dbReference type="Gene3D" id="2.30.280.10">
    <property type="entry name" value="SRA-YDG"/>
    <property type="match status" value="1"/>
</dbReference>
<comment type="subcellular location">
    <subcellularLocation>
        <location evidence="2">Nucleus</location>
    </subcellularLocation>
</comment>
<evidence type="ECO:0000313" key="5">
    <source>
        <dbReference type="Proteomes" id="UP000001194"/>
    </source>
</evidence>
<name>B0DHE9_LACBS</name>
<proteinExistence type="predicted"/>
<sequence length="194" mass="21730">MAAERIRQRMMRDLYDEADLAMQADPRFGKTKYPVGTTFKSREECASTGVHAIHFAGIHGSKDLGAFSICLSGGYEDDKDQGDFFKYTGTGGQSDSFSSGGRQVTDQRFDHPSNAALKKSVETKRPVRVVRGPNDKSQYAPAEGYRYDGLYVVEKAYIDKGVSGYAICRYELRRVPGQPPLPTKYRWISLDYTI</sequence>
<dbReference type="STRING" id="486041.B0DHE9"/>
<dbReference type="SUPFAM" id="SSF88697">
    <property type="entry name" value="PUA domain-like"/>
    <property type="match status" value="1"/>
</dbReference>
<protein>
    <submittedName>
        <fullName evidence="4">Predicted protein</fullName>
    </submittedName>
</protein>
<dbReference type="Pfam" id="PF02182">
    <property type="entry name" value="SAD_SRA"/>
    <property type="match status" value="1"/>
</dbReference>
<dbReference type="EMBL" id="DS547110">
    <property type="protein sequence ID" value="EDR06095.1"/>
    <property type="molecule type" value="Genomic_DNA"/>
</dbReference>
<gene>
    <name evidence="4" type="ORF">LACBIDRAFT_302260</name>
</gene>
<dbReference type="HOGENOM" id="CLU_090083_2_0_1"/>
<dbReference type="InterPro" id="IPR003105">
    <property type="entry name" value="SRA_YDG"/>
</dbReference>
<dbReference type="OrthoDB" id="2270193at2759"/>
<organism evidence="5">
    <name type="scientific">Laccaria bicolor (strain S238N-H82 / ATCC MYA-4686)</name>
    <name type="common">Bicoloured deceiver</name>
    <name type="synonym">Laccaria laccata var. bicolor</name>
    <dbReference type="NCBI Taxonomy" id="486041"/>
    <lineage>
        <taxon>Eukaryota</taxon>
        <taxon>Fungi</taxon>
        <taxon>Dikarya</taxon>
        <taxon>Basidiomycota</taxon>
        <taxon>Agaricomycotina</taxon>
        <taxon>Agaricomycetes</taxon>
        <taxon>Agaricomycetidae</taxon>
        <taxon>Agaricales</taxon>
        <taxon>Agaricineae</taxon>
        <taxon>Hydnangiaceae</taxon>
        <taxon>Laccaria</taxon>
    </lineage>
</organism>
<dbReference type="InterPro" id="IPR036987">
    <property type="entry name" value="SRA-YDG_sf"/>
</dbReference>
<dbReference type="KEGG" id="lbc:LACBIDRAFT_302260"/>
<evidence type="ECO:0000256" key="1">
    <source>
        <dbReference type="ARBA" id="ARBA00023242"/>
    </source>
</evidence>
<evidence type="ECO:0000259" key="3">
    <source>
        <dbReference type="PROSITE" id="PS51015"/>
    </source>
</evidence>
<reference evidence="4 5" key="1">
    <citation type="journal article" date="2008" name="Nature">
        <title>The genome of Laccaria bicolor provides insights into mycorrhizal symbiosis.</title>
        <authorList>
            <person name="Martin F."/>
            <person name="Aerts A."/>
            <person name="Ahren D."/>
            <person name="Brun A."/>
            <person name="Danchin E.G.J."/>
            <person name="Duchaussoy F."/>
            <person name="Gibon J."/>
            <person name="Kohler A."/>
            <person name="Lindquist E."/>
            <person name="Pereda V."/>
            <person name="Salamov A."/>
            <person name="Shapiro H.J."/>
            <person name="Wuyts J."/>
            <person name="Blaudez D."/>
            <person name="Buee M."/>
            <person name="Brokstein P."/>
            <person name="Canbaeck B."/>
            <person name="Cohen D."/>
            <person name="Courty P.E."/>
            <person name="Coutinho P.M."/>
            <person name="Delaruelle C."/>
            <person name="Detter J.C."/>
            <person name="Deveau A."/>
            <person name="DiFazio S."/>
            <person name="Duplessis S."/>
            <person name="Fraissinet-Tachet L."/>
            <person name="Lucic E."/>
            <person name="Frey-Klett P."/>
            <person name="Fourrey C."/>
            <person name="Feussner I."/>
            <person name="Gay G."/>
            <person name="Grimwood J."/>
            <person name="Hoegger P.J."/>
            <person name="Jain P."/>
            <person name="Kilaru S."/>
            <person name="Labbe J."/>
            <person name="Lin Y.C."/>
            <person name="Legue V."/>
            <person name="Le Tacon F."/>
            <person name="Marmeisse R."/>
            <person name="Melayah D."/>
            <person name="Montanini B."/>
            <person name="Muratet M."/>
            <person name="Nehls U."/>
            <person name="Niculita-Hirzel H."/>
            <person name="Oudot-Le Secq M.P."/>
            <person name="Peter M."/>
            <person name="Quesneville H."/>
            <person name="Rajashekar B."/>
            <person name="Reich M."/>
            <person name="Rouhier N."/>
            <person name="Schmutz J."/>
            <person name="Yin T."/>
            <person name="Chalot M."/>
            <person name="Henrissat B."/>
            <person name="Kuees U."/>
            <person name="Lucas S."/>
            <person name="Van de Peer Y."/>
            <person name="Podila G.K."/>
            <person name="Polle A."/>
            <person name="Pukkila P.J."/>
            <person name="Richardson P.M."/>
            <person name="Rouze P."/>
            <person name="Sanders I.R."/>
            <person name="Stajich J.E."/>
            <person name="Tunlid A."/>
            <person name="Tuskan G."/>
            <person name="Grigoriev I.V."/>
        </authorList>
    </citation>
    <scope>NUCLEOTIDE SEQUENCE [LARGE SCALE GENOMIC DNA]</scope>
    <source>
        <strain evidence="5">S238N-H82 / ATCC MYA-4686</strain>
    </source>
</reference>
<dbReference type="RefSeq" id="XP_001883383.1">
    <property type="nucleotide sequence ID" value="XM_001883348.1"/>
</dbReference>
<dbReference type="GeneID" id="6078922"/>